<sequence length="951" mass="103824">MWPPEAPHACTGYQRRCVSGSAPVKYPEHVHIPPAGPARALRMPCRNVHGEPRSPPRRPPAALRYPPRPSKLHSHKILLGVPWDLSSCFVSGNLDLAIQPRSMASSAPQQAPFQQEAAADAAAAPGDEISRSPSKESTSSKPREGPGSVRFSSAVEEIEPTAPPLAEPAAPLTATTNTSDRFDTFNEVAADQIKAFQKSLHGLPLQERRMSTFGFEAFSLPASRLRDDINIGLRPSCKSGTCLYPITSAPNVCIPDSSPHASGHPKRSLMPVIMACVSSPCQFLPRSAANRDALCQVNSREDGSNDSTRLPTPNSSGWQSPHGSPRLSALASPPLTPAGSDPDKRLNKEAGATGATGSSINDSHIITPQPSTSTEKTPAATADRKVLVHRPASSDHAMSRASSTDDQRGDSRALHRKDFFSVGPSSVPVSRESSPSRSSASYYYSKPMTPGGDANDPYAKGRRPPQQQHPTRHSVDPRFVFSRKKKHGHGSSPTSSKTSLGAYSHSKHSDDSGSNDGVHAHAATGSMSDLKRFFRKSGHHKRRDQSPSSIKSSSKSSQASRSTQQLPFGDDHGLTSKYGKLGKVLGSGAGGSVRLMRRTEDGTVFAVKEFRARHTYETEREYNKKVTAEFCVGSTLHHGNVIETLDILQEKGRWFEVMEYAPFDLFAIVMTGKMSREEIRCSFLQILNGVTYLHSMGLAHRDLKLDNVVVSDKGIMKIIDFGSAHVFKYPFESGSVPAKGIVGSDPYLAPEVYDSKEYNAEEVDIWSLAIIFCCMTLRRFPWKIPRMTDNSYKLFAANPTPGHDPGKLLRPKSTNDLSSVAAREFLPDVDDPKPHNNNNSSHRRQGSDATTAPEQTQLPIPGVNATVDKREVIRGPWRILRLLPRESRHIIHRMLDVNPKSRARMGEILEEPWVADTVICQQVDNGDVIPASDHKHILEPPNAQPPPPKKA</sequence>
<dbReference type="GO" id="GO:0004674">
    <property type="term" value="F:protein serine/threonine kinase activity"/>
    <property type="evidence" value="ECO:0007669"/>
    <property type="project" value="UniProtKB-KW"/>
</dbReference>
<name>A0A395NN18_TRIAR</name>
<dbReference type="InterPro" id="IPR008271">
    <property type="entry name" value="Ser/Thr_kinase_AS"/>
</dbReference>
<dbReference type="STRING" id="490622.A0A395NN18"/>
<keyword evidence="13" id="KW-1185">Reference proteome</keyword>
<evidence type="ECO:0000256" key="9">
    <source>
        <dbReference type="PROSITE-ProRule" id="PRU10141"/>
    </source>
</evidence>
<keyword evidence="3" id="KW-0808">Transferase</keyword>
<accession>A0A395NN18</accession>
<evidence type="ECO:0000256" key="3">
    <source>
        <dbReference type="ARBA" id="ARBA00022679"/>
    </source>
</evidence>
<comment type="caution">
    <text evidence="12">The sequence shown here is derived from an EMBL/GenBank/DDBJ whole genome shotgun (WGS) entry which is preliminary data.</text>
</comment>
<feature type="region of interest" description="Disordered" evidence="10">
    <location>
        <begin position="298"/>
        <end position="574"/>
    </location>
</feature>
<dbReference type="InterPro" id="IPR011009">
    <property type="entry name" value="Kinase-like_dom_sf"/>
</dbReference>
<feature type="compositionally biased region" description="Basic and acidic residues" evidence="10">
    <location>
        <begin position="403"/>
        <end position="419"/>
    </location>
</feature>
<organism evidence="12 13">
    <name type="scientific">Trichoderma arundinaceum</name>
    <dbReference type="NCBI Taxonomy" id="490622"/>
    <lineage>
        <taxon>Eukaryota</taxon>
        <taxon>Fungi</taxon>
        <taxon>Dikarya</taxon>
        <taxon>Ascomycota</taxon>
        <taxon>Pezizomycotina</taxon>
        <taxon>Sordariomycetes</taxon>
        <taxon>Hypocreomycetidae</taxon>
        <taxon>Hypocreales</taxon>
        <taxon>Hypocreaceae</taxon>
        <taxon>Trichoderma</taxon>
    </lineage>
</organism>
<evidence type="ECO:0000256" key="10">
    <source>
        <dbReference type="SAM" id="MobiDB-lite"/>
    </source>
</evidence>
<comment type="catalytic activity">
    <reaction evidence="8">
        <text>L-seryl-[protein] + ATP = O-phospho-L-seryl-[protein] + ADP + H(+)</text>
        <dbReference type="Rhea" id="RHEA:17989"/>
        <dbReference type="Rhea" id="RHEA-COMP:9863"/>
        <dbReference type="Rhea" id="RHEA-COMP:11604"/>
        <dbReference type="ChEBI" id="CHEBI:15378"/>
        <dbReference type="ChEBI" id="CHEBI:29999"/>
        <dbReference type="ChEBI" id="CHEBI:30616"/>
        <dbReference type="ChEBI" id="CHEBI:83421"/>
        <dbReference type="ChEBI" id="CHEBI:456216"/>
        <dbReference type="EC" id="2.7.11.1"/>
    </reaction>
</comment>
<evidence type="ECO:0000256" key="8">
    <source>
        <dbReference type="ARBA" id="ARBA00048679"/>
    </source>
</evidence>
<feature type="region of interest" description="Disordered" evidence="10">
    <location>
        <begin position="105"/>
        <end position="153"/>
    </location>
</feature>
<dbReference type="InterPro" id="IPR000719">
    <property type="entry name" value="Prot_kinase_dom"/>
</dbReference>
<feature type="compositionally biased region" description="Low complexity" evidence="10">
    <location>
        <begin position="546"/>
        <end position="565"/>
    </location>
</feature>
<feature type="domain" description="Protein kinase" evidence="11">
    <location>
        <begin position="579"/>
        <end position="914"/>
    </location>
</feature>
<evidence type="ECO:0000256" key="5">
    <source>
        <dbReference type="ARBA" id="ARBA00022777"/>
    </source>
</evidence>
<dbReference type="GO" id="GO:0005524">
    <property type="term" value="F:ATP binding"/>
    <property type="evidence" value="ECO:0007669"/>
    <property type="project" value="UniProtKB-UniRule"/>
</dbReference>
<dbReference type="SMART" id="SM00220">
    <property type="entry name" value="S_TKc"/>
    <property type="match status" value="1"/>
</dbReference>
<feature type="region of interest" description="Disordered" evidence="10">
    <location>
        <begin position="47"/>
        <end position="69"/>
    </location>
</feature>
<feature type="region of interest" description="Disordered" evidence="10">
    <location>
        <begin position="825"/>
        <end position="860"/>
    </location>
</feature>
<comment type="catalytic activity">
    <reaction evidence="7">
        <text>L-threonyl-[protein] + ATP = O-phospho-L-threonyl-[protein] + ADP + H(+)</text>
        <dbReference type="Rhea" id="RHEA:46608"/>
        <dbReference type="Rhea" id="RHEA-COMP:11060"/>
        <dbReference type="Rhea" id="RHEA-COMP:11605"/>
        <dbReference type="ChEBI" id="CHEBI:15378"/>
        <dbReference type="ChEBI" id="CHEBI:30013"/>
        <dbReference type="ChEBI" id="CHEBI:30616"/>
        <dbReference type="ChEBI" id="CHEBI:61977"/>
        <dbReference type="ChEBI" id="CHEBI:456216"/>
        <dbReference type="EC" id="2.7.11.1"/>
    </reaction>
</comment>
<dbReference type="Pfam" id="PF00069">
    <property type="entry name" value="Pkinase"/>
    <property type="match status" value="1"/>
</dbReference>
<feature type="compositionally biased region" description="Basic residues" evidence="10">
    <location>
        <begin position="533"/>
        <end position="543"/>
    </location>
</feature>
<feature type="compositionally biased region" description="Polar residues" evidence="10">
    <location>
        <begin position="491"/>
        <end position="501"/>
    </location>
</feature>
<dbReference type="PROSITE" id="PS00107">
    <property type="entry name" value="PROTEIN_KINASE_ATP"/>
    <property type="match status" value="1"/>
</dbReference>
<dbReference type="FunFam" id="1.10.510.10:FF:000595">
    <property type="entry name" value="Protein kinase, putative (AFU_orthologue AFUA_5G11840)"/>
    <property type="match status" value="1"/>
</dbReference>
<dbReference type="Gene3D" id="1.10.510.10">
    <property type="entry name" value="Transferase(Phosphotransferase) domain 1"/>
    <property type="match status" value="2"/>
</dbReference>
<feature type="compositionally biased region" description="Pro residues" evidence="10">
    <location>
        <begin position="942"/>
        <end position="951"/>
    </location>
</feature>
<dbReference type="Proteomes" id="UP000266272">
    <property type="component" value="Unassembled WGS sequence"/>
</dbReference>
<keyword evidence="5 12" id="KW-0418">Kinase</keyword>
<evidence type="ECO:0000256" key="1">
    <source>
        <dbReference type="ARBA" id="ARBA00012513"/>
    </source>
</evidence>
<feature type="compositionally biased region" description="Polar residues" evidence="10">
    <location>
        <begin position="847"/>
        <end position="858"/>
    </location>
</feature>
<dbReference type="EMBL" id="PXOA01000285">
    <property type="protein sequence ID" value="RFU77388.1"/>
    <property type="molecule type" value="Genomic_DNA"/>
</dbReference>
<keyword evidence="4 9" id="KW-0547">Nucleotide-binding</keyword>
<dbReference type="PANTHER" id="PTHR24343:SF137">
    <property type="entry name" value="SERINE_THREONINE-PROTEIN KINASE HRK1"/>
    <property type="match status" value="1"/>
</dbReference>
<evidence type="ECO:0000256" key="4">
    <source>
        <dbReference type="ARBA" id="ARBA00022741"/>
    </source>
</evidence>
<dbReference type="InterPro" id="IPR017441">
    <property type="entry name" value="Protein_kinase_ATP_BS"/>
</dbReference>
<dbReference type="PROSITE" id="PS50011">
    <property type="entry name" value="PROTEIN_KINASE_DOM"/>
    <property type="match status" value="1"/>
</dbReference>
<dbReference type="EC" id="2.7.11.1" evidence="1"/>
<dbReference type="OrthoDB" id="6513151at2759"/>
<dbReference type="SUPFAM" id="SSF56112">
    <property type="entry name" value="Protein kinase-like (PK-like)"/>
    <property type="match status" value="1"/>
</dbReference>
<dbReference type="PANTHER" id="PTHR24343">
    <property type="entry name" value="SERINE/THREONINE KINASE"/>
    <property type="match status" value="1"/>
</dbReference>
<gene>
    <name evidence="12" type="ORF">TARUN_4863</name>
</gene>
<dbReference type="PROSITE" id="PS00108">
    <property type="entry name" value="PROTEIN_KINASE_ST"/>
    <property type="match status" value="1"/>
</dbReference>
<feature type="compositionally biased region" description="Polar residues" evidence="10">
    <location>
        <begin position="305"/>
        <end position="322"/>
    </location>
</feature>
<evidence type="ECO:0000256" key="6">
    <source>
        <dbReference type="ARBA" id="ARBA00022840"/>
    </source>
</evidence>
<keyword evidence="2" id="KW-0723">Serine/threonine-protein kinase</keyword>
<evidence type="ECO:0000313" key="13">
    <source>
        <dbReference type="Proteomes" id="UP000266272"/>
    </source>
</evidence>
<dbReference type="GO" id="GO:0005829">
    <property type="term" value="C:cytosol"/>
    <property type="evidence" value="ECO:0007669"/>
    <property type="project" value="TreeGrafter"/>
</dbReference>
<dbReference type="AlphaFoldDB" id="A0A395NN18"/>
<proteinExistence type="predicted"/>
<feature type="region of interest" description="Disordered" evidence="10">
    <location>
        <begin position="931"/>
        <end position="951"/>
    </location>
</feature>
<evidence type="ECO:0000259" key="11">
    <source>
        <dbReference type="PROSITE" id="PS50011"/>
    </source>
</evidence>
<evidence type="ECO:0000313" key="12">
    <source>
        <dbReference type="EMBL" id="RFU77388.1"/>
    </source>
</evidence>
<feature type="compositionally biased region" description="Low complexity" evidence="10">
    <location>
        <begin position="105"/>
        <end position="127"/>
    </location>
</feature>
<protein>
    <recommendedName>
        <fullName evidence="1">non-specific serine/threonine protein kinase</fullName>
        <ecNumber evidence="1">2.7.11.1</ecNumber>
    </recommendedName>
</protein>
<feature type="compositionally biased region" description="Polar residues" evidence="10">
    <location>
        <begin position="355"/>
        <end position="376"/>
    </location>
</feature>
<evidence type="ECO:0000256" key="7">
    <source>
        <dbReference type="ARBA" id="ARBA00047899"/>
    </source>
</evidence>
<feature type="compositionally biased region" description="Low complexity" evidence="10">
    <location>
        <begin position="421"/>
        <end position="445"/>
    </location>
</feature>
<evidence type="ECO:0000256" key="2">
    <source>
        <dbReference type="ARBA" id="ARBA00022527"/>
    </source>
</evidence>
<feature type="binding site" evidence="9">
    <location>
        <position position="608"/>
    </location>
    <ligand>
        <name>ATP</name>
        <dbReference type="ChEBI" id="CHEBI:30616"/>
    </ligand>
</feature>
<keyword evidence="6 9" id="KW-0067">ATP-binding</keyword>
<reference evidence="12 13" key="1">
    <citation type="journal article" date="2018" name="PLoS Pathog.">
        <title>Evolution of structural diversity of trichothecenes, a family of toxins produced by plant pathogenic and entomopathogenic fungi.</title>
        <authorList>
            <person name="Proctor R.H."/>
            <person name="McCormick S.P."/>
            <person name="Kim H.S."/>
            <person name="Cardoza R.E."/>
            <person name="Stanley A.M."/>
            <person name="Lindo L."/>
            <person name="Kelly A."/>
            <person name="Brown D.W."/>
            <person name="Lee T."/>
            <person name="Vaughan M.M."/>
            <person name="Alexander N.J."/>
            <person name="Busman M."/>
            <person name="Gutierrez S."/>
        </authorList>
    </citation>
    <scope>NUCLEOTIDE SEQUENCE [LARGE SCALE GENOMIC DNA]</scope>
    <source>
        <strain evidence="12 13">IBT 40837</strain>
    </source>
</reference>